<dbReference type="AlphaFoldDB" id="A0A9P4XRC9"/>
<gene>
    <name evidence="1" type="ORF">CFAM422_000749</name>
</gene>
<name>A0A9P4XRC9_9HYPO</name>
<sequence length="75" mass="8496">MKNEKAVQIQHRLRQTLQRETGDNQHRIRSNTNEGLQRPVTLRQGRLLENLGSENGAMAEVKYAARVLEPTTATA</sequence>
<proteinExistence type="predicted"/>
<organism evidence="1 2">
    <name type="scientific">Trichoderma lentiforme</name>
    <dbReference type="NCBI Taxonomy" id="1567552"/>
    <lineage>
        <taxon>Eukaryota</taxon>
        <taxon>Fungi</taxon>
        <taxon>Dikarya</taxon>
        <taxon>Ascomycota</taxon>
        <taxon>Pezizomycotina</taxon>
        <taxon>Sordariomycetes</taxon>
        <taxon>Hypocreomycetidae</taxon>
        <taxon>Hypocreales</taxon>
        <taxon>Hypocreaceae</taxon>
        <taxon>Trichoderma</taxon>
    </lineage>
</organism>
<comment type="caution">
    <text evidence="1">The sequence shown here is derived from an EMBL/GenBank/DDBJ whole genome shotgun (WGS) entry which is preliminary data.</text>
</comment>
<dbReference type="EMBL" id="QLNT01000001">
    <property type="protein sequence ID" value="KAF3077229.1"/>
    <property type="molecule type" value="Genomic_DNA"/>
</dbReference>
<accession>A0A9P4XRC9</accession>
<reference evidence="1 2" key="1">
    <citation type="submission" date="2018-06" db="EMBL/GenBank/DDBJ databases">
        <title>Genome analysis of cellulolytic fungus Trichoderma lentiforme CFAM-422.</title>
        <authorList>
            <person name="Steindorff A.S."/>
            <person name="Formighieri E.F."/>
            <person name="Midorikawa G.E.O."/>
            <person name="Tamietti M.S."/>
            <person name="Ramos E.Z."/>
            <person name="Silva A.S."/>
            <person name="Bon E.P.S."/>
            <person name="Mendes T.D."/>
            <person name="Damaso M.C.T."/>
            <person name="Favaro L.C.L."/>
        </authorList>
    </citation>
    <scope>NUCLEOTIDE SEQUENCE [LARGE SCALE GENOMIC DNA]</scope>
    <source>
        <strain evidence="1 2">CFAM-422</strain>
    </source>
</reference>
<protein>
    <submittedName>
        <fullName evidence="1">Uncharacterized protein</fullName>
    </submittedName>
</protein>
<keyword evidence="2" id="KW-1185">Reference proteome</keyword>
<evidence type="ECO:0000313" key="1">
    <source>
        <dbReference type="EMBL" id="KAF3077229.1"/>
    </source>
</evidence>
<evidence type="ECO:0000313" key="2">
    <source>
        <dbReference type="Proteomes" id="UP000801864"/>
    </source>
</evidence>
<dbReference type="Proteomes" id="UP000801864">
    <property type="component" value="Unassembled WGS sequence"/>
</dbReference>